<accession>A0A4D6HB66</accession>
<evidence type="ECO:0000256" key="1">
    <source>
        <dbReference type="SAM" id="Phobius"/>
    </source>
</evidence>
<dbReference type="RefSeq" id="WP_049995208.1">
    <property type="nucleotide sequence ID" value="NZ_CP031310.1"/>
</dbReference>
<feature type="transmembrane region" description="Helical" evidence="1">
    <location>
        <begin position="59"/>
        <end position="81"/>
    </location>
</feature>
<proteinExistence type="predicted"/>
<dbReference type="GeneID" id="39847792"/>
<evidence type="ECO:0000313" key="3">
    <source>
        <dbReference type="Proteomes" id="UP000296706"/>
    </source>
</evidence>
<keyword evidence="1" id="KW-0472">Membrane</keyword>
<keyword evidence="1" id="KW-1133">Transmembrane helix</keyword>
<feature type="transmembrane region" description="Helical" evidence="1">
    <location>
        <begin position="35"/>
        <end position="52"/>
    </location>
</feature>
<sequence>MRRVSVLSVLVVAVQPTLAHTTETAHHEPSPLPPVMFLAGVFVLGTAVYLDSRDALDRWLADLGVGVGVLAILAGIALLFVL</sequence>
<protein>
    <submittedName>
        <fullName evidence="2">Uncharacterized protein</fullName>
    </submittedName>
</protein>
<keyword evidence="1" id="KW-0812">Transmembrane</keyword>
<dbReference type="EMBL" id="CP031310">
    <property type="protein sequence ID" value="QCC51179.1"/>
    <property type="molecule type" value="Genomic_DNA"/>
</dbReference>
<evidence type="ECO:0000313" key="2">
    <source>
        <dbReference type="EMBL" id="QCC51179.1"/>
    </source>
</evidence>
<reference evidence="2 3" key="1">
    <citation type="journal article" date="2019" name="Nat. Commun.">
        <title>A new type of DNA phosphorothioation-based antiviral system in archaea.</title>
        <authorList>
            <person name="Xiong L."/>
            <person name="Liu S."/>
            <person name="Chen S."/>
            <person name="Xiao Y."/>
            <person name="Zhu B."/>
            <person name="Gao Y."/>
            <person name="Zhang Y."/>
            <person name="Chen B."/>
            <person name="Luo J."/>
            <person name="Deng Z."/>
            <person name="Chen X."/>
            <person name="Wang L."/>
            <person name="Chen S."/>
        </authorList>
    </citation>
    <scope>NUCLEOTIDE SEQUENCE [LARGE SCALE GENOMIC DNA]</scope>
    <source>
        <strain evidence="2 3">CBA1105</strain>
    </source>
</reference>
<name>A0A4D6HB66_9EURY</name>
<dbReference type="STRING" id="1457250.GCA_000755225_01313"/>
<dbReference type="Proteomes" id="UP000296706">
    <property type="component" value="Chromosome"/>
</dbReference>
<gene>
    <name evidence="2" type="ORF">DV733_07960</name>
</gene>
<dbReference type="KEGG" id="hsn:DV733_07960"/>
<keyword evidence="3" id="KW-1185">Reference proteome</keyword>
<dbReference type="AlphaFoldDB" id="A0A4D6HB66"/>
<organism evidence="2 3">
    <name type="scientific">Halapricum salinum</name>
    <dbReference type="NCBI Taxonomy" id="1457250"/>
    <lineage>
        <taxon>Archaea</taxon>
        <taxon>Methanobacteriati</taxon>
        <taxon>Methanobacteriota</taxon>
        <taxon>Stenosarchaea group</taxon>
        <taxon>Halobacteria</taxon>
        <taxon>Halobacteriales</taxon>
        <taxon>Haloarculaceae</taxon>
        <taxon>Halapricum</taxon>
    </lineage>
</organism>